<accession>A1ZFN9</accession>
<gene>
    <name evidence="12" type="ORF">M23134_01137</name>
</gene>
<comment type="caution">
    <text evidence="12">The sequence shown here is derived from an EMBL/GenBank/DDBJ whole genome shotgun (WGS) entry which is preliminary data.</text>
</comment>
<feature type="transmembrane region" description="Helical" evidence="8">
    <location>
        <begin position="222"/>
        <end position="238"/>
    </location>
</feature>
<sequence length="449" mass="50482">MDFFAKRNSNLSTKKNVIKSPQRWSVFIWALLIIGCLSVTVTAQDNKKRTDSISKSNTEKRQGSTAKKQEVKAAKKTKSSGFFSKKYYGSTVKQWLIALSIILGAIIVGRILYWFFTKIVRIFTDKTETKLDDIIIDKIEEPIVAAIVIGGFWWGISYLQFAIKTRNQIEGIIYLIIILDIAWLIVRTIDGLIEEYIVPIVEESESNLDDAILPIARRGFKVIVWVIAVVVGLNNAGYDVATVLAGLGIGGVALAIGARTTIMNIFGGLSVLINQPFKIGDRILISGHDGYVQEIGLSNTRLRTFIDDYLVTIPNKVFTDKEVVNISAASGVKGVFFLNISTNTVPEKITGLTKFLQQLSINHEHLEEDNKTTLQEFSDFSVMVRYVFYIKSTSPYWDIKTELGVRIMQYFRENDIMFAQRRMTFESEKKAASSPPDVDDDKDESGFGF</sequence>
<evidence type="ECO:0000256" key="4">
    <source>
        <dbReference type="ARBA" id="ARBA00022692"/>
    </source>
</evidence>
<feature type="domain" description="Mechanosensitive ion channel MscS" evidence="9">
    <location>
        <begin position="260"/>
        <end position="327"/>
    </location>
</feature>
<evidence type="ECO:0000313" key="12">
    <source>
        <dbReference type="EMBL" id="EAY30813.1"/>
    </source>
</evidence>
<dbReference type="Proteomes" id="UP000004095">
    <property type="component" value="Unassembled WGS sequence"/>
</dbReference>
<feature type="region of interest" description="Disordered" evidence="7">
    <location>
        <begin position="50"/>
        <end position="72"/>
    </location>
</feature>
<organism evidence="12 13">
    <name type="scientific">Microscilla marina ATCC 23134</name>
    <dbReference type="NCBI Taxonomy" id="313606"/>
    <lineage>
        <taxon>Bacteria</taxon>
        <taxon>Pseudomonadati</taxon>
        <taxon>Bacteroidota</taxon>
        <taxon>Cytophagia</taxon>
        <taxon>Cytophagales</taxon>
        <taxon>Microscillaceae</taxon>
        <taxon>Microscilla</taxon>
    </lineage>
</organism>
<dbReference type="Pfam" id="PF21082">
    <property type="entry name" value="MS_channel_3rd"/>
    <property type="match status" value="1"/>
</dbReference>
<dbReference type="Gene3D" id="2.30.30.60">
    <property type="match status" value="1"/>
</dbReference>
<evidence type="ECO:0000259" key="9">
    <source>
        <dbReference type="Pfam" id="PF00924"/>
    </source>
</evidence>
<evidence type="ECO:0000256" key="7">
    <source>
        <dbReference type="SAM" id="MobiDB-lite"/>
    </source>
</evidence>
<dbReference type="eggNOG" id="COG0668">
    <property type="taxonomic scope" value="Bacteria"/>
</dbReference>
<dbReference type="PANTHER" id="PTHR30566:SF5">
    <property type="entry name" value="MECHANOSENSITIVE ION CHANNEL PROTEIN 1, MITOCHONDRIAL-RELATED"/>
    <property type="match status" value="1"/>
</dbReference>
<protein>
    <submittedName>
        <fullName evidence="12">Hypothetical MscS family protein</fullName>
    </submittedName>
</protein>
<evidence type="ECO:0000259" key="10">
    <source>
        <dbReference type="Pfam" id="PF21082"/>
    </source>
</evidence>
<evidence type="ECO:0000313" key="13">
    <source>
        <dbReference type="Proteomes" id="UP000004095"/>
    </source>
</evidence>
<evidence type="ECO:0000256" key="1">
    <source>
        <dbReference type="ARBA" id="ARBA00004651"/>
    </source>
</evidence>
<dbReference type="InterPro" id="IPR049142">
    <property type="entry name" value="MS_channel_1st"/>
</dbReference>
<dbReference type="OrthoDB" id="9809206at2"/>
<dbReference type="Gene3D" id="3.30.70.100">
    <property type="match status" value="1"/>
</dbReference>
<evidence type="ECO:0000259" key="11">
    <source>
        <dbReference type="Pfam" id="PF21088"/>
    </source>
</evidence>
<reference evidence="12 13" key="1">
    <citation type="submission" date="2007-01" db="EMBL/GenBank/DDBJ databases">
        <authorList>
            <person name="Haygood M."/>
            <person name="Podell S."/>
            <person name="Anderson C."/>
            <person name="Hopkinson B."/>
            <person name="Roe K."/>
            <person name="Barbeau K."/>
            <person name="Gaasterland T."/>
            <person name="Ferriera S."/>
            <person name="Johnson J."/>
            <person name="Kravitz S."/>
            <person name="Beeson K."/>
            <person name="Sutton G."/>
            <person name="Rogers Y.-H."/>
            <person name="Friedman R."/>
            <person name="Frazier M."/>
            <person name="Venter J.C."/>
        </authorList>
    </citation>
    <scope>NUCLEOTIDE SEQUENCE [LARGE SCALE GENOMIC DNA]</scope>
    <source>
        <strain evidence="12 13">ATCC 23134</strain>
    </source>
</reference>
<feature type="transmembrane region" description="Helical" evidence="8">
    <location>
        <begin position="95"/>
        <end position="116"/>
    </location>
</feature>
<dbReference type="InterPro" id="IPR049278">
    <property type="entry name" value="MS_channel_C"/>
</dbReference>
<dbReference type="InterPro" id="IPR011014">
    <property type="entry name" value="MscS_channel_TM-2"/>
</dbReference>
<dbReference type="Gene3D" id="1.10.287.1260">
    <property type="match status" value="1"/>
</dbReference>
<evidence type="ECO:0000256" key="8">
    <source>
        <dbReference type="SAM" id="Phobius"/>
    </source>
</evidence>
<dbReference type="Pfam" id="PF21088">
    <property type="entry name" value="MS_channel_1st"/>
    <property type="match status" value="1"/>
</dbReference>
<name>A1ZFN9_MICM2</name>
<dbReference type="GO" id="GO:0008381">
    <property type="term" value="F:mechanosensitive monoatomic ion channel activity"/>
    <property type="evidence" value="ECO:0007669"/>
    <property type="project" value="UniProtKB-ARBA"/>
</dbReference>
<evidence type="ECO:0000256" key="6">
    <source>
        <dbReference type="ARBA" id="ARBA00023136"/>
    </source>
</evidence>
<keyword evidence="6 8" id="KW-0472">Membrane</keyword>
<dbReference type="GO" id="GO:0005886">
    <property type="term" value="C:plasma membrane"/>
    <property type="evidence" value="ECO:0007669"/>
    <property type="project" value="UniProtKB-SubCell"/>
</dbReference>
<feature type="region of interest" description="Disordered" evidence="7">
    <location>
        <begin position="426"/>
        <end position="449"/>
    </location>
</feature>
<evidence type="ECO:0000256" key="3">
    <source>
        <dbReference type="ARBA" id="ARBA00022475"/>
    </source>
</evidence>
<dbReference type="Pfam" id="PF00924">
    <property type="entry name" value="MS_channel_2nd"/>
    <property type="match status" value="1"/>
</dbReference>
<dbReference type="InterPro" id="IPR011066">
    <property type="entry name" value="MscS_channel_C_sf"/>
</dbReference>
<keyword evidence="13" id="KW-1185">Reference proteome</keyword>
<proteinExistence type="inferred from homology"/>
<feature type="transmembrane region" description="Helical" evidence="8">
    <location>
        <begin position="244"/>
        <end position="273"/>
    </location>
</feature>
<feature type="transmembrane region" description="Helical" evidence="8">
    <location>
        <begin position="169"/>
        <end position="186"/>
    </location>
</feature>
<comment type="similarity">
    <text evidence="2">Belongs to the MscS (TC 1.A.23) family.</text>
</comment>
<dbReference type="InterPro" id="IPR023408">
    <property type="entry name" value="MscS_beta-dom_sf"/>
</dbReference>
<evidence type="ECO:0000256" key="2">
    <source>
        <dbReference type="ARBA" id="ARBA00008017"/>
    </source>
</evidence>
<dbReference type="AlphaFoldDB" id="A1ZFN9"/>
<comment type="subcellular location">
    <subcellularLocation>
        <location evidence="1">Cell membrane</location>
        <topology evidence="1">Multi-pass membrane protein</topology>
    </subcellularLocation>
</comment>
<feature type="domain" description="Mechanosensitive ion channel transmembrane helices 2/3" evidence="11">
    <location>
        <begin position="220"/>
        <end position="258"/>
    </location>
</feature>
<dbReference type="SUPFAM" id="SSF82689">
    <property type="entry name" value="Mechanosensitive channel protein MscS (YggB), C-terminal domain"/>
    <property type="match status" value="1"/>
</dbReference>
<feature type="domain" description="Mechanosensitive ion channel MscS C-terminal" evidence="10">
    <location>
        <begin position="339"/>
        <end position="416"/>
    </location>
</feature>
<evidence type="ECO:0000256" key="5">
    <source>
        <dbReference type="ARBA" id="ARBA00022989"/>
    </source>
</evidence>
<dbReference type="SUPFAM" id="SSF82861">
    <property type="entry name" value="Mechanosensitive channel protein MscS (YggB), transmembrane region"/>
    <property type="match status" value="1"/>
</dbReference>
<dbReference type="InterPro" id="IPR006685">
    <property type="entry name" value="MscS_channel_2nd"/>
</dbReference>
<feature type="transmembrane region" description="Helical" evidence="8">
    <location>
        <begin position="143"/>
        <end position="163"/>
    </location>
</feature>
<keyword evidence="4 8" id="KW-0812">Transmembrane</keyword>
<keyword evidence="5 8" id="KW-1133">Transmembrane helix</keyword>
<keyword evidence="3" id="KW-1003">Cell membrane</keyword>
<dbReference type="RefSeq" id="WP_002694519.1">
    <property type="nucleotide sequence ID" value="NZ_AAWS01000005.1"/>
</dbReference>
<dbReference type="SUPFAM" id="SSF50182">
    <property type="entry name" value="Sm-like ribonucleoproteins"/>
    <property type="match status" value="1"/>
</dbReference>
<dbReference type="EMBL" id="AAWS01000005">
    <property type="protein sequence ID" value="EAY30813.1"/>
    <property type="molecule type" value="Genomic_DNA"/>
</dbReference>
<dbReference type="PANTHER" id="PTHR30566">
    <property type="entry name" value="YNAI-RELATED MECHANOSENSITIVE ION CHANNEL"/>
    <property type="match status" value="1"/>
</dbReference>
<dbReference type="InterPro" id="IPR010920">
    <property type="entry name" value="LSM_dom_sf"/>
</dbReference>